<keyword evidence="1" id="KW-0732">Signal</keyword>
<evidence type="ECO:0000313" key="4">
    <source>
        <dbReference type="Proteomes" id="UP000256304"/>
    </source>
</evidence>
<accession>A0A3D9R2Y9</accession>
<dbReference type="PANTHER" id="PTHR45982:SF3">
    <property type="entry name" value="F-BOX PROTEIN POF9"/>
    <property type="match status" value="1"/>
</dbReference>
<dbReference type="GO" id="GO:0005085">
    <property type="term" value="F:guanyl-nucleotide exchange factor activity"/>
    <property type="evidence" value="ECO:0007669"/>
    <property type="project" value="TreeGrafter"/>
</dbReference>
<dbReference type="GO" id="GO:0005737">
    <property type="term" value="C:cytoplasm"/>
    <property type="evidence" value="ECO:0007669"/>
    <property type="project" value="TreeGrafter"/>
</dbReference>
<feature type="signal peptide" evidence="1">
    <location>
        <begin position="1"/>
        <end position="32"/>
    </location>
</feature>
<dbReference type="OrthoDB" id="27389at2"/>
<dbReference type="SUPFAM" id="SSF50985">
    <property type="entry name" value="RCC1/BLIP-II"/>
    <property type="match status" value="1"/>
</dbReference>
<evidence type="ECO:0000256" key="1">
    <source>
        <dbReference type="SAM" id="SignalP"/>
    </source>
</evidence>
<dbReference type="InterPro" id="IPR009091">
    <property type="entry name" value="RCC1/BLIP-II"/>
</dbReference>
<evidence type="ECO:0000259" key="2">
    <source>
        <dbReference type="Pfam" id="PF07833"/>
    </source>
</evidence>
<dbReference type="Pfam" id="PF13540">
    <property type="entry name" value="RCC1_2"/>
    <property type="match status" value="1"/>
</dbReference>
<protein>
    <submittedName>
        <fullName evidence="3">Alpha-tubulin suppressor-like RCC1 family protein</fullName>
    </submittedName>
</protein>
<reference evidence="3 4" key="1">
    <citation type="submission" date="2018-08" db="EMBL/GenBank/DDBJ databases">
        <title>Genomic Encyclopedia of Type Strains, Phase III (KMG-III): the genomes of soil and plant-associated and newly described type strains.</title>
        <authorList>
            <person name="Whitman W."/>
        </authorList>
    </citation>
    <scope>NUCLEOTIDE SEQUENCE [LARGE SCALE GENOMIC DNA]</scope>
    <source>
        <strain evidence="3 4">CGMCC 1.10966</strain>
    </source>
</reference>
<dbReference type="InterPro" id="IPR012854">
    <property type="entry name" value="Cu_amine_oxidase-like_N"/>
</dbReference>
<feature type="chain" id="PRO_5017594127" evidence="1">
    <location>
        <begin position="33"/>
        <end position="484"/>
    </location>
</feature>
<dbReference type="InterPro" id="IPR051553">
    <property type="entry name" value="Ran_GTPase-activating"/>
</dbReference>
<dbReference type="AlphaFoldDB" id="A0A3D9R2Y9"/>
<dbReference type="PROSITE" id="PS00626">
    <property type="entry name" value="RCC1_2"/>
    <property type="match status" value="1"/>
</dbReference>
<feature type="domain" description="Copper amine oxidase-like N-terminal" evidence="2">
    <location>
        <begin position="373"/>
        <end position="482"/>
    </location>
</feature>
<dbReference type="PROSITE" id="PS50012">
    <property type="entry name" value="RCC1_3"/>
    <property type="match status" value="1"/>
</dbReference>
<dbReference type="Gene3D" id="2.130.10.30">
    <property type="entry name" value="Regulator of chromosome condensation 1/beta-lactamase-inhibitor protein II"/>
    <property type="match status" value="2"/>
</dbReference>
<dbReference type="EMBL" id="QTTN01000045">
    <property type="protein sequence ID" value="REE67000.1"/>
    <property type="molecule type" value="Genomic_DNA"/>
</dbReference>
<sequence>MRRYRISRLSKQTMIALIMAVSLFAGTVPSFANSPVPSERPVFTQIIAGTFYSAALRSDGTVWTWGRNLWSELGIQENMVSTSVAAPVRLTGLSDIVSISTSGSGYQLAVKNDGTVWEWGNSLDNLKKGILPRQVKPLSRLSKVAAGAKFGFGLLSDGTVWTWPRSKEPSAGGAAATVQPMQITRNSDVLSLYASGDTVYLYKSDGTVWTITASLDTAGEVRLTAPVRLKDFPTLTQCTDIGYAQACIDANGKAWLKNMTEGANPKPVPFHPELKVKSISSYMFGKALLLTQSGDVYSFDMLNKADKGKKILFAKPIKTIAAGSYHLLALDAQGRIYGWGADNWNETGGPAVSPDHMVYAPMEIRRDITILSNGKPLATVFPAILAGGSISVPLKDTLRSLGGDYTVTVNGNAQWVSTISYKGKQYVVQYKDAEVLLNGAATGVSLPANFGSTSGVTMLQCAVLKQIGISCTWNSQTGVLSISG</sequence>
<organism evidence="3 4">
    <name type="scientific">Paenibacillus taihuensis</name>
    <dbReference type="NCBI Taxonomy" id="1156355"/>
    <lineage>
        <taxon>Bacteria</taxon>
        <taxon>Bacillati</taxon>
        <taxon>Bacillota</taxon>
        <taxon>Bacilli</taxon>
        <taxon>Bacillales</taxon>
        <taxon>Paenibacillaceae</taxon>
        <taxon>Paenibacillus</taxon>
    </lineage>
</organism>
<dbReference type="InterPro" id="IPR000408">
    <property type="entry name" value="Reg_chr_condens"/>
</dbReference>
<proteinExistence type="predicted"/>
<keyword evidence="4" id="KW-1185">Reference proteome</keyword>
<gene>
    <name evidence="3" type="ORF">A8990_1459</name>
</gene>
<dbReference type="RefSeq" id="WP_116192019.1">
    <property type="nucleotide sequence ID" value="NZ_QTTN01000045.1"/>
</dbReference>
<evidence type="ECO:0000313" key="3">
    <source>
        <dbReference type="EMBL" id="REE67000.1"/>
    </source>
</evidence>
<name>A0A3D9R2Y9_9BACL</name>
<comment type="caution">
    <text evidence="3">The sequence shown here is derived from an EMBL/GenBank/DDBJ whole genome shotgun (WGS) entry which is preliminary data.</text>
</comment>
<dbReference type="Proteomes" id="UP000256304">
    <property type="component" value="Unassembled WGS sequence"/>
</dbReference>
<dbReference type="PANTHER" id="PTHR45982">
    <property type="entry name" value="REGULATOR OF CHROMOSOME CONDENSATION"/>
    <property type="match status" value="1"/>
</dbReference>
<dbReference type="Pfam" id="PF00415">
    <property type="entry name" value="RCC1"/>
    <property type="match status" value="1"/>
</dbReference>
<dbReference type="Pfam" id="PF07833">
    <property type="entry name" value="Cu_amine_oxidN1"/>
    <property type="match status" value="1"/>
</dbReference>